<comment type="caution">
    <text evidence="1">The sequence shown here is derived from an EMBL/GenBank/DDBJ whole genome shotgun (WGS) entry which is preliminary data.</text>
</comment>
<protein>
    <submittedName>
        <fullName evidence="1">Uncharacterized protein</fullName>
    </submittedName>
</protein>
<sequence>MEDEQLPSWALRVFNINQGVDLHNLTVKVIEASDISSQRNCFTLQDGIVRKHLIPYLTIEEREKAGFIVPIDLDCSTSSGRRICGGLKVTVYVRAGRRVADLLLMHSDEVGGTVITGDNLEELRTAGKLREGELVEIWMFRLPPYHGNPKELCFIFVKVD</sequence>
<keyword evidence="2" id="KW-1185">Reference proteome</keyword>
<proteinExistence type="predicted"/>
<dbReference type="Proteomes" id="UP000829196">
    <property type="component" value="Unassembled WGS sequence"/>
</dbReference>
<evidence type="ECO:0000313" key="1">
    <source>
        <dbReference type="EMBL" id="KAI0492454.1"/>
    </source>
</evidence>
<dbReference type="PANTHER" id="PTHR34397">
    <property type="entry name" value="OS05G0237600 PROTEIN"/>
    <property type="match status" value="1"/>
</dbReference>
<reference evidence="1" key="1">
    <citation type="journal article" date="2022" name="Front. Genet.">
        <title>Chromosome-Scale Assembly of the Dendrobium nobile Genome Provides Insights Into the Molecular Mechanism of the Biosynthesis of the Medicinal Active Ingredient of Dendrobium.</title>
        <authorList>
            <person name="Xu Q."/>
            <person name="Niu S.-C."/>
            <person name="Li K.-L."/>
            <person name="Zheng P.-J."/>
            <person name="Zhang X.-J."/>
            <person name="Jia Y."/>
            <person name="Liu Y."/>
            <person name="Niu Y.-X."/>
            <person name="Yu L.-H."/>
            <person name="Chen D.-F."/>
            <person name="Zhang G.-Q."/>
        </authorList>
    </citation>
    <scope>NUCLEOTIDE SEQUENCE</scope>
    <source>
        <tissue evidence="1">Leaf</tissue>
    </source>
</reference>
<name>A0A8T3A8W9_DENNO</name>
<dbReference type="OrthoDB" id="10288401at2759"/>
<dbReference type="EMBL" id="JAGYWB010000018">
    <property type="protein sequence ID" value="KAI0492454.1"/>
    <property type="molecule type" value="Genomic_DNA"/>
</dbReference>
<evidence type="ECO:0000313" key="2">
    <source>
        <dbReference type="Proteomes" id="UP000829196"/>
    </source>
</evidence>
<dbReference type="PANTHER" id="PTHR34397:SF22">
    <property type="entry name" value="OS05G0237600 PROTEIN"/>
    <property type="match status" value="1"/>
</dbReference>
<dbReference type="AlphaFoldDB" id="A0A8T3A8W9"/>
<gene>
    <name evidence="1" type="ORF">KFK09_026727</name>
</gene>
<organism evidence="1 2">
    <name type="scientific">Dendrobium nobile</name>
    <name type="common">Orchid</name>
    <dbReference type="NCBI Taxonomy" id="94219"/>
    <lineage>
        <taxon>Eukaryota</taxon>
        <taxon>Viridiplantae</taxon>
        <taxon>Streptophyta</taxon>
        <taxon>Embryophyta</taxon>
        <taxon>Tracheophyta</taxon>
        <taxon>Spermatophyta</taxon>
        <taxon>Magnoliopsida</taxon>
        <taxon>Liliopsida</taxon>
        <taxon>Asparagales</taxon>
        <taxon>Orchidaceae</taxon>
        <taxon>Epidendroideae</taxon>
        <taxon>Malaxideae</taxon>
        <taxon>Dendrobiinae</taxon>
        <taxon>Dendrobium</taxon>
    </lineage>
</organism>
<accession>A0A8T3A8W9</accession>